<evidence type="ECO:0000256" key="6">
    <source>
        <dbReference type="ARBA" id="ARBA00023136"/>
    </source>
</evidence>
<dbReference type="InterPro" id="IPR003370">
    <property type="entry name" value="Chromate_transpt"/>
</dbReference>
<sequence>MMMLAEQYRRLWMIFSVFLRLGCTSFGGPIAHLAYFHEEFVRKRRWLDEAEYTDLVALCQFLPGPASSQVGLALGYRKGGYAGAFAAWLGFTMPSVLILLLFALGMVKGGLFNDTVLHGLKIVAMAIVIQALWQMGQKNCNTRTKFAVMLIAAVLMSVFVSAWMQWLLIVFSALAGVLLFRQPEQKRPSEKRGYSRGWVWLATLCLCGVVLYAAAVWLGGVWQIADIFYRVGASVFGGGHVVLPMLQTELVSTGKLSADWFLAGYGLAQAVPGPLFTLAAFLGVAALPQMPLWGGVVAVVAIFAPSFFLVFGVLPYWQKWRETDTARAALTAVNAAVTGLLLAALYRPVFTETIGSAVDIVWLALALWVLVRLKLPVWLVVLAGALAGYLVGVLVA</sequence>
<comment type="similarity">
    <text evidence="2">Belongs to the chromate ion transporter (CHR) (TC 2.A.51) family.</text>
</comment>
<evidence type="ECO:0000256" key="1">
    <source>
        <dbReference type="ARBA" id="ARBA00004651"/>
    </source>
</evidence>
<name>A0A0J0YQY0_9NEIS</name>
<evidence type="ECO:0000256" key="4">
    <source>
        <dbReference type="ARBA" id="ARBA00022692"/>
    </source>
</evidence>
<reference evidence="8 9" key="1">
    <citation type="submission" date="2014-11" db="EMBL/GenBank/DDBJ databases">
        <title>Genome of a novel goose pathogen.</title>
        <authorList>
            <person name="Hansen C.M."/>
            <person name="Hueffer K."/>
            <person name="Choi S.C."/>
        </authorList>
    </citation>
    <scope>NUCLEOTIDE SEQUENCE [LARGE SCALE GENOMIC DNA]</scope>
    <source>
        <strain evidence="8 9">KH1503</strain>
    </source>
</reference>
<feature type="transmembrane region" description="Helical" evidence="7">
    <location>
        <begin position="266"/>
        <end position="285"/>
    </location>
</feature>
<dbReference type="AlphaFoldDB" id="A0A0J0YQY0"/>
<gene>
    <name evidence="8" type="ORF">PL75_07370</name>
</gene>
<dbReference type="OrthoDB" id="8969999at2"/>
<feature type="transmembrane region" description="Helical" evidence="7">
    <location>
        <begin position="198"/>
        <end position="220"/>
    </location>
</feature>
<dbReference type="PANTHER" id="PTHR33567">
    <property type="entry name" value="CHROMATE ION TRANSPORTER (EUROFUNG)"/>
    <property type="match status" value="1"/>
</dbReference>
<protein>
    <recommendedName>
        <fullName evidence="10">Chromate transporter</fullName>
    </recommendedName>
</protein>
<dbReference type="RefSeq" id="WP_047761287.1">
    <property type="nucleotide sequence ID" value="NZ_CP091510.1"/>
</dbReference>
<dbReference type="PATRIC" id="fig|1470200.3.peg.357"/>
<dbReference type="GO" id="GO:0015109">
    <property type="term" value="F:chromate transmembrane transporter activity"/>
    <property type="evidence" value="ECO:0007669"/>
    <property type="project" value="InterPro"/>
</dbReference>
<keyword evidence="6 7" id="KW-0472">Membrane</keyword>
<keyword evidence="4 7" id="KW-0812">Transmembrane</keyword>
<dbReference type="GO" id="GO:0005886">
    <property type="term" value="C:plasma membrane"/>
    <property type="evidence" value="ECO:0007669"/>
    <property type="project" value="UniProtKB-SubCell"/>
</dbReference>
<keyword evidence="5 7" id="KW-1133">Transmembrane helix</keyword>
<evidence type="ECO:0000256" key="5">
    <source>
        <dbReference type="ARBA" id="ARBA00022989"/>
    </source>
</evidence>
<dbReference type="PANTHER" id="PTHR33567:SF3">
    <property type="entry name" value="CHROMATE ION TRANSPORTER (EUROFUNG)"/>
    <property type="match status" value="1"/>
</dbReference>
<accession>A0A0J0YQY0</accession>
<feature type="transmembrane region" description="Helical" evidence="7">
    <location>
        <begin position="326"/>
        <end position="346"/>
    </location>
</feature>
<evidence type="ECO:0008006" key="10">
    <source>
        <dbReference type="Google" id="ProtNLM"/>
    </source>
</evidence>
<feature type="transmembrane region" description="Helical" evidence="7">
    <location>
        <begin position="116"/>
        <end position="134"/>
    </location>
</feature>
<evidence type="ECO:0000313" key="9">
    <source>
        <dbReference type="Proteomes" id="UP000036027"/>
    </source>
</evidence>
<keyword evidence="3" id="KW-1003">Cell membrane</keyword>
<comment type="subcellular location">
    <subcellularLocation>
        <location evidence="1">Cell membrane</location>
        <topology evidence="1">Multi-pass membrane protein</topology>
    </subcellularLocation>
</comment>
<proteinExistence type="inferred from homology"/>
<evidence type="ECO:0000256" key="2">
    <source>
        <dbReference type="ARBA" id="ARBA00005262"/>
    </source>
</evidence>
<feature type="transmembrane region" description="Helical" evidence="7">
    <location>
        <begin position="146"/>
        <end position="178"/>
    </location>
</feature>
<dbReference type="InterPro" id="IPR014047">
    <property type="entry name" value="Chr_Tranpt_l_chain"/>
</dbReference>
<feature type="transmembrane region" description="Helical" evidence="7">
    <location>
        <begin position="81"/>
        <end position="104"/>
    </location>
</feature>
<dbReference type="Pfam" id="PF02417">
    <property type="entry name" value="Chromate_transp"/>
    <property type="match status" value="2"/>
</dbReference>
<dbReference type="EMBL" id="JTDO01000011">
    <property type="protein sequence ID" value="KLT72519.1"/>
    <property type="molecule type" value="Genomic_DNA"/>
</dbReference>
<dbReference type="PIRSF" id="PIRSF004810">
    <property type="entry name" value="ChrA"/>
    <property type="match status" value="1"/>
</dbReference>
<evidence type="ECO:0000313" key="8">
    <source>
        <dbReference type="EMBL" id="KLT72519.1"/>
    </source>
</evidence>
<comment type="caution">
    <text evidence="8">The sequence shown here is derived from an EMBL/GenBank/DDBJ whole genome shotgun (WGS) entry which is preliminary data.</text>
</comment>
<organism evidence="8 9">
    <name type="scientific">Neisseria arctica</name>
    <dbReference type="NCBI Taxonomy" id="1470200"/>
    <lineage>
        <taxon>Bacteria</taxon>
        <taxon>Pseudomonadati</taxon>
        <taxon>Pseudomonadota</taxon>
        <taxon>Betaproteobacteria</taxon>
        <taxon>Neisseriales</taxon>
        <taxon>Neisseriaceae</taxon>
        <taxon>Neisseria</taxon>
    </lineage>
</organism>
<feature type="transmembrane region" description="Helical" evidence="7">
    <location>
        <begin position="292"/>
        <end position="314"/>
    </location>
</feature>
<evidence type="ECO:0000256" key="3">
    <source>
        <dbReference type="ARBA" id="ARBA00022475"/>
    </source>
</evidence>
<keyword evidence="9" id="KW-1185">Reference proteome</keyword>
<dbReference type="Proteomes" id="UP000036027">
    <property type="component" value="Unassembled WGS sequence"/>
</dbReference>
<feature type="transmembrane region" description="Helical" evidence="7">
    <location>
        <begin position="377"/>
        <end position="395"/>
    </location>
</feature>
<feature type="transmembrane region" description="Helical" evidence="7">
    <location>
        <begin position="353"/>
        <end position="371"/>
    </location>
</feature>
<dbReference type="NCBIfam" id="TIGR00937">
    <property type="entry name" value="2A51"/>
    <property type="match status" value="1"/>
</dbReference>
<evidence type="ECO:0000256" key="7">
    <source>
        <dbReference type="SAM" id="Phobius"/>
    </source>
</evidence>